<dbReference type="Proteomes" id="UP000295680">
    <property type="component" value="Unassembled WGS sequence"/>
</dbReference>
<evidence type="ECO:0000313" key="1">
    <source>
        <dbReference type="EMBL" id="TCO61880.1"/>
    </source>
</evidence>
<accession>A0A4V2S7Z2</accession>
<reference evidence="1 2" key="1">
    <citation type="submission" date="2019-03" db="EMBL/GenBank/DDBJ databases">
        <title>Genomic Encyclopedia of Type Strains, Phase IV (KMG-IV): sequencing the most valuable type-strain genomes for metagenomic binning, comparative biology and taxonomic classification.</title>
        <authorList>
            <person name="Goeker M."/>
        </authorList>
    </citation>
    <scope>NUCLEOTIDE SEQUENCE [LARGE SCALE GENOMIC DNA]</scope>
    <source>
        <strain evidence="1 2">DSM 45934</strain>
    </source>
</reference>
<sequence>MRVVALDHVLVAVLRRLRDAQERKRLVDGVLTGSCLSTSMVIR</sequence>
<comment type="caution">
    <text evidence="1">The sequence shown here is derived from an EMBL/GenBank/DDBJ whole genome shotgun (WGS) entry which is preliminary data.</text>
</comment>
<dbReference type="EMBL" id="SLWS01000002">
    <property type="protein sequence ID" value="TCO61880.1"/>
    <property type="molecule type" value="Genomic_DNA"/>
</dbReference>
<name>A0A4V2S7Z2_9PSEU</name>
<evidence type="ECO:0000313" key="2">
    <source>
        <dbReference type="Proteomes" id="UP000295680"/>
    </source>
</evidence>
<organism evidence="1 2">
    <name type="scientific">Actinocrispum wychmicini</name>
    <dbReference type="NCBI Taxonomy" id="1213861"/>
    <lineage>
        <taxon>Bacteria</taxon>
        <taxon>Bacillati</taxon>
        <taxon>Actinomycetota</taxon>
        <taxon>Actinomycetes</taxon>
        <taxon>Pseudonocardiales</taxon>
        <taxon>Pseudonocardiaceae</taxon>
        <taxon>Actinocrispum</taxon>
    </lineage>
</organism>
<keyword evidence="2" id="KW-1185">Reference proteome</keyword>
<protein>
    <submittedName>
        <fullName evidence="1">Uncharacterized protein</fullName>
    </submittedName>
</protein>
<gene>
    <name evidence="1" type="ORF">EV192_10217</name>
</gene>
<proteinExistence type="predicted"/>
<dbReference type="AlphaFoldDB" id="A0A4V2S7Z2"/>